<evidence type="ECO:0000256" key="1">
    <source>
        <dbReference type="SAM" id="MobiDB-lite"/>
    </source>
</evidence>
<feature type="region of interest" description="Disordered" evidence="1">
    <location>
        <begin position="98"/>
        <end position="154"/>
    </location>
</feature>
<proteinExistence type="predicted"/>
<accession>A0ABY4MZS9</accession>
<reference evidence="2" key="1">
    <citation type="submission" date="2022-05" db="EMBL/GenBank/DDBJ databases">
        <title>Complete genome sequence of toluene-degrading Gulosibacter sediminis strain ACHW.36C.</title>
        <authorList>
            <person name="Wai A.C."/>
            <person name="Lai G.K."/>
            <person name="Griffin S.D."/>
            <person name="Leung F.C."/>
        </authorList>
    </citation>
    <scope>NUCLEOTIDE SEQUENCE [LARGE SCALE GENOMIC DNA]</scope>
    <source>
        <strain evidence="2">ACHW.36C</strain>
    </source>
</reference>
<organism evidence="2">
    <name type="scientific">Gulosibacter sediminis</name>
    <dbReference type="NCBI Taxonomy" id="1729695"/>
    <lineage>
        <taxon>Bacteria</taxon>
        <taxon>Bacillati</taxon>
        <taxon>Actinomycetota</taxon>
        <taxon>Actinomycetes</taxon>
        <taxon>Micrococcales</taxon>
        <taxon>Microbacteriaceae</taxon>
        <taxon>Gulosibacter</taxon>
    </lineage>
</organism>
<evidence type="ECO:0000313" key="2">
    <source>
        <dbReference type="EMBL" id="UQN15567.1"/>
    </source>
</evidence>
<sequence length="154" mass="17375">MPEPLTQLALVALGEVAPAEQIGELVSTSEPNEEGVRTLRFASDVPGHPDWFWTVWTTQVEDDEPTVLECDLLPGEDALLAPAWIPWAERLAEFRATHDRNGKLVDEDDELDDEGEAPEVEEAEAESDAPRSTRGKSSTRTQRRTRRRRRRRSS</sequence>
<dbReference type="Pfam" id="PF11228">
    <property type="entry name" value="DUF3027"/>
    <property type="match status" value="1"/>
</dbReference>
<dbReference type="EMBL" id="CP097160">
    <property type="protein sequence ID" value="UQN15567.1"/>
    <property type="molecule type" value="Genomic_DNA"/>
</dbReference>
<feature type="compositionally biased region" description="Basic residues" evidence="1">
    <location>
        <begin position="141"/>
        <end position="154"/>
    </location>
</feature>
<protein>
    <submittedName>
        <fullName evidence="2">DUF3027 domain-containing protein</fullName>
    </submittedName>
</protein>
<gene>
    <name evidence="2" type="ORF">M3M28_03655</name>
</gene>
<feature type="compositionally biased region" description="Acidic residues" evidence="1">
    <location>
        <begin position="106"/>
        <end position="127"/>
    </location>
</feature>
<name>A0ABY4MZS9_9MICO</name>
<dbReference type="InterPro" id="IPR021391">
    <property type="entry name" value="DUF3027"/>
</dbReference>